<proteinExistence type="predicted"/>
<evidence type="ECO:0000313" key="3">
    <source>
        <dbReference type="Proteomes" id="UP000248924"/>
    </source>
</evidence>
<reference evidence="2 3" key="1">
    <citation type="submission" date="2018-01" db="EMBL/GenBank/DDBJ databases">
        <title>Draft genome sequence of Jishengella sp. NA12.</title>
        <authorList>
            <person name="Sahin N."/>
            <person name="Ay H."/>
            <person name="Saygin H."/>
        </authorList>
    </citation>
    <scope>NUCLEOTIDE SEQUENCE [LARGE SCALE GENOMIC DNA]</scope>
    <source>
        <strain evidence="2 3">NA12</strain>
    </source>
</reference>
<accession>A0A2W2EF02</accession>
<dbReference type="Pfam" id="PF13560">
    <property type="entry name" value="HTH_31"/>
    <property type="match status" value="1"/>
</dbReference>
<dbReference type="InterPro" id="IPR010982">
    <property type="entry name" value="Lambda_DNA-bd_dom_sf"/>
</dbReference>
<dbReference type="Pfam" id="PF19054">
    <property type="entry name" value="DUF5753"/>
    <property type="match status" value="1"/>
</dbReference>
<dbReference type="RefSeq" id="WP_111215262.1">
    <property type="nucleotide sequence ID" value="NZ_POTY01000125.1"/>
</dbReference>
<dbReference type="OrthoDB" id="3422637at2"/>
<dbReference type="SUPFAM" id="SSF47413">
    <property type="entry name" value="lambda repressor-like DNA-binding domains"/>
    <property type="match status" value="1"/>
</dbReference>
<name>A0A2W2EF02_9ACTN</name>
<gene>
    <name evidence="2" type="ORF">C1I95_19545</name>
</gene>
<evidence type="ECO:0000259" key="1">
    <source>
        <dbReference type="Pfam" id="PF19054"/>
    </source>
</evidence>
<dbReference type="AlphaFoldDB" id="A0A2W2EF02"/>
<dbReference type="InterPro" id="IPR043917">
    <property type="entry name" value="DUF5753"/>
</dbReference>
<feature type="domain" description="DUF5753" evidence="1">
    <location>
        <begin position="90"/>
        <end position="266"/>
    </location>
</feature>
<keyword evidence="3" id="KW-1185">Reference proteome</keyword>
<protein>
    <submittedName>
        <fullName evidence="2">XRE family transcriptional regulator</fullName>
    </submittedName>
</protein>
<evidence type="ECO:0000313" key="2">
    <source>
        <dbReference type="EMBL" id="PZG15459.1"/>
    </source>
</evidence>
<comment type="caution">
    <text evidence="2">The sequence shown here is derived from an EMBL/GenBank/DDBJ whole genome shotgun (WGS) entry which is preliminary data.</text>
</comment>
<sequence length="272" mass="30721">MSNAIDYVREELRLLRAHLRSSQDDFGRVIGYSGSHVSSVETGGRPPTKDYMLAVDRAHDPAFDPEAAEGRFTRMLRELSKLEQTPSWLREWIELEREAALLRWYEPAFVPGIFQTEAYARGMMNNGLLLPDQIEQRVASRLDRQAILTRDVPVPVVAVLDAMVLRRGINGHPDIMREQLEHLVKVSELPHVQILVVPEETGIYPGLQGGFILAALSDGSVVAHLDHQVRAQIVNHTDDLATLQRTWEAVRGEALPRRQSLELIKEAAQTWT</sequence>
<organism evidence="2 3">
    <name type="scientific">Micromonospora craterilacus</name>
    <dbReference type="NCBI Taxonomy" id="1655439"/>
    <lineage>
        <taxon>Bacteria</taxon>
        <taxon>Bacillati</taxon>
        <taxon>Actinomycetota</taxon>
        <taxon>Actinomycetes</taxon>
        <taxon>Micromonosporales</taxon>
        <taxon>Micromonosporaceae</taxon>
        <taxon>Micromonospora</taxon>
    </lineage>
</organism>
<dbReference type="GO" id="GO:0003677">
    <property type="term" value="F:DNA binding"/>
    <property type="evidence" value="ECO:0007669"/>
    <property type="project" value="InterPro"/>
</dbReference>
<dbReference type="Proteomes" id="UP000248924">
    <property type="component" value="Unassembled WGS sequence"/>
</dbReference>
<dbReference type="EMBL" id="POTY01000125">
    <property type="protein sequence ID" value="PZG15459.1"/>
    <property type="molecule type" value="Genomic_DNA"/>
</dbReference>